<keyword evidence="2" id="KW-1185">Reference proteome</keyword>
<evidence type="ECO:0008006" key="3">
    <source>
        <dbReference type="Google" id="ProtNLM"/>
    </source>
</evidence>
<comment type="caution">
    <text evidence="1">The sequence shown here is derived from an EMBL/GenBank/DDBJ whole genome shotgun (WGS) entry which is preliminary data.</text>
</comment>
<dbReference type="Proteomes" id="UP000734854">
    <property type="component" value="Unassembled WGS sequence"/>
</dbReference>
<accession>A0A8J5F3S6</accession>
<dbReference type="EMBL" id="JACMSC010000017">
    <property type="protein sequence ID" value="KAG6477834.1"/>
    <property type="molecule type" value="Genomic_DNA"/>
</dbReference>
<evidence type="ECO:0000313" key="1">
    <source>
        <dbReference type="EMBL" id="KAG6477834.1"/>
    </source>
</evidence>
<organism evidence="1 2">
    <name type="scientific">Zingiber officinale</name>
    <name type="common">Ginger</name>
    <name type="synonym">Amomum zingiber</name>
    <dbReference type="NCBI Taxonomy" id="94328"/>
    <lineage>
        <taxon>Eukaryota</taxon>
        <taxon>Viridiplantae</taxon>
        <taxon>Streptophyta</taxon>
        <taxon>Embryophyta</taxon>
        <taxon>Tracheophyta</taxon>
        <taxon>Spermatophyta</taxon>
        <taxon>Magnoliopsida</taxon>
        <taxon>Liliopsida</taxon>
        <taxon>Zingiberales</taxon>
        <taxon>Zingiberaceae</taxon>
        <taxon>Zingiber</taxon>
    </lineage>
</organism>
<dbReference type="CDD" id="cd00590">
    <property type="entry name" value="RRM_SF"/>
    <property type="match status" value="1"/>
</dbReference>
<gene>
    <name evidence="1" type="ORF">ZIOFF_061266</name>
</gene>
<proteinExistence type="predicted"/>
<name>A0A8J5F3S6_ZINOF</name>
<reference evidence="1 2" key="1">
    <citation type="submission" date="2020-08" db="EMBL/GenBank/DDBJ databases">
        <title>Plant Genome Project.</title>
        <authorList>
            <person name="Zhang R.-G."/>
        </authorList>
    </citation>
    <scope>NUCLEOTIDE SEQUENCE [LARGE SCALE GENOMIC DNA]</scope>
    <source>
        <tissue evidence="1">Rhizome</tissue>
    </source>
</reference>
<evidence type="ECO:0000313" key="2">
    <source>
        <dbReference type="Proteomes" id="UP000734854"/>
    </source>
</evidence>
<dbReference type="AlphaFoldDB" id="A0A8J5F3S6"/>
<sequence>MTAYDIEMEALPTALIHYQEVIALFEGTSSSSPTISANLGPMISISKYSFQGPNYPRLRHSRGRDPLSCSSGLSFVQGRGRDPPFCGPLHTRVSEYRIALSFSGSKVPNSPRLGHSCGQNLPGYGSGLPFIKRVQYRLVLFKAQTPSKFDMVGVEILHAMVVDSPSYKGQANTVLPVLLPERRLPEPSSSLFSYLYTKYLTLIENLDQDHFWVPASRSRVLSQSRSPTPVRRSRCDRAMPQILEIHFYVTGLPSRVTEKDLEIHFSKEGKIAE</sequence>
<protein>
    <recommendedName>
        <fullName evidence="3">RRM domain-containing protein</fullName>
    </recommendedName>
</protein>